<keyword evidence="2 4" id="KW-0808">Transferase</keyword>
<proteinExistence type="inferred from homology"/>
<dbReference type="GO" id="GO:0008897">
    <property type="term" value="F:holo-[acyl-carrier-protein] synthase activity"/>
    <property type="evidence" value="ECO:0007669"/>
    <property type="project" value="InterPro"/>
</dbReference>
<organism evidence="4 5">
    <name type="scientific">Acinetobacter bereziniae</name>
    <name type="common">Acinetobacter genomosp. 10</name>
    <dbReference type="NCBI Taxonomy" id="106648"/>
    <lineage>
        <taxon>Bacteria</taxon>
        <taxon>Pseudomonadati</taxon>
        <taxon>Pseudomonadota</taxon>
        <taxon>Gammaproteobacteria</taxon>
        <taxon>Moraxellales</taxon>
        <taxon>Moraxellaceae</taxon>
        <taxon>Acinetobacter</taxon>
    </lineage>
</organism>
<dbReference type="Gene3D" id="3.90.470.20">
    <property type="entry name" value="4'-phosphopantetheinyl transferase domain"/>
    <property type="match status" value="1"/>
</dbReference>
<dbReference type="AlphaFoldDB" id="A0A833PAM5"/>
<gene>
    <name evidence="4" type="primary">sfp</name>
    <name evidence="4" type="ORF">GAK29_03369</name>
</gene>
<dbReference type="PANTHER" id="PTHR12215:SF10">
    <property type="entry name" value="L-AMINOADIPATE-SEMIALDEHYDE DEHYDROGENASE-PHOSPHOPANTETHEINYL TRANSFERASE"/>
    <property type="match status" value="1"/>
</dbReference>
<dbReference type="GO" id="GO:0005829">
    <property type="term" value="C:cytosol"/>
    <property type="evidence" value="ECO:0007669"/>
    <property type="project" value="TreeGrafter"/>
</dbReference>
<dbReference type="GO" id="GO:0000287">
    <property type="term" value="F:magnesium ion binding"/>
    <property type="evidence" value="ECO:0007669"/>
    <property type="project" value="InterPro"/>
</dbReference>
<dbReference type="SUPFAM" id="SSF56214">
    <property type="entry name" value="4'-phosphopantetheinyl transferase"/>
    <property type="match status" value="2"/>
</dbReference>
<evidence type="ECO:0000256" key="1">
    <source>
        <dbReference type="ARBA" id="ARBA00010990"/>
    </source>
</evidence>
<evidence type="ECO:0000259" key="3">
    <source>
        <dbReference type="Pfam" id="PF01648"/>
    </source>
</evidence>
<dbReference type="GO" id="GO:0019878">
    <property type="term" value="P:lysine biosynthetic process via aminoadipic acid"/>
    <property type="evidence" value="ECO:0007669"/>
    <property type="project" value="TreeGrafter"/>
</dbReference>
<dbReference type="Pfam" id="PF01648">
    <property type="entry name" value="ACPS"/>
    <property type="match status" value="1"/>
</dbReference>
<feature type="domain" description="4'-phosphopantetheinyl transferase" evidence="3">
    <location>
        <begin position="94"/>
        <end position="168"/>
    </location>
</feature>
<dbReference type="PANTHER" id="PTHR12215">
    <property type="entry name" value="PHOSPHOPANTETHEINE TRANSFERASE"/>
    <property type="match status" value="1"/>
</dbReference>
<dbReference type="InterPro" id="IPR037143">
    <property type="entry name" value="4-PPantetheinyl_Trfase_dom_sf"/>
</dbReference>
<dbReference type="EMBL" id="WNDP01000104">
    <property type="protein sequence ID" value="KAF1021584.1"/>
    <property type="molecule type" value="Genomic_DNA"/>
</dbReference>
<dbReference type="InterPro" id="IPR008278">
    <property type="entry name" value="4-PPantetheinyl_Trfase_dom"/>
</dbReference>
<accession>A0A833PAM5</accession>
<protein>
    <submittedName>
        <fullName evidence="4">4'-phosphopantetheinyl transferase Sfp</fullName>
    </submittedName>
</protein>
<sequence length="215" mass="25094">MNRTIRLDLNSIQNILPTFQTFDRKSQIQELKQAIYQYRNQLVSDLLCKEITNPSFAQTEFGKPYLIDYPRFHVNHSHSQQHYALASSQQMYDLGVDIEDLNRQVRFEALAKHAFHPEEYQNWQALDFDPAFWFKVWTTKEAILKASGLGIRLSLNELNTHVHMLNDGGMCIHPSLGSFAYQNFHLSHVMLTVAWRSELSCKGFAFPHIEIIQHD</sequence>
<evidence type="ECO:0000313" key="5">
    <source>
        <dbReference type="Proteomes" id="UP000490535"/>
    </source>
</evidence>
<comment type="caution">
    <text evidence="4">The sequence shown here is derived from an EMBL/GenBank/DDBJ whole genome shotgun (WGS) entry which is preliminary data.</text>
</comment>
<dbReference type="InterPro" id="IPR050559">
    <property type="entry name" value="P-Pant_transferase_sf"/>
</dbReference>
<name>A0A833PAM5_ACIBZ</name>
<reference evidence="5" key="1">
    <citation type="journal article" date="2020" name="MBio">
        <title>Horizontal gene transfer to a defensive symbiont with a reduced genome amongst a multipartite beetle microbiome.</title>
        <authorList>
            <person name="Waterworth S.C."/>
            <person name="Florez L.V."/>
            <person name="Rees E.R."/>
            <person name="Hertweck C."/>
            <person name="Kaltenpoth M."/>
            <person name="Kwan J.C."/>
        </authorList>
    </citation>
    <scope>NUCLEOTIDE SEQUENCE [LARGE SCALE GENOMIC DNA]</scope>
</reference>
<evidence type="ECO:0000256" key="2">
    <source>
        <dbReference type="ARBA" id="ARBA00022679"/>
    </source>
</evidence>
<comment type="similarity">
    <text evidence="1">Belongs to the P-Pant transferase superfamily. Gsp/Sfp/HetI/AcpT family.</text>
</comment>
<dbReference type="Proteomes" id="UP000490535">
    <property type="component" value="Unassembled WGS sequence"/>
</dbReference>
<evidence type="ECO:0000313" key="4">
    <source>
        <dbReference type="EMBL" id="KAF1021584.1"/>
    </source>
</evidence>